<dbReference type="EC" id="3.5.1.2" evidence="10"/>
<protein>
    <recommendedName>
        <fullName evidence="10">Imidazole glycerol phosphate synthase subunit HisH</fullName>
        <ecNumber evidence="10">4.3.2.10</ecNumber>
    </recommendedName>
    <alternativeName>
        <fullName evidence="10">IGP synthase glutaminase subunit</fullName>
        <ecNumber evidence="10">3.5.1.2</ecNumber>
    </alternativeName>
    <alternativeName>
        <fullName evidence="10">IGP synthase subunit HisH</fullName>
    </alternativeName>
    <alternativeName>
        <fullName evidence="10">ImGP synthase subunit HisH</fullName>
        <shortName evidence="10">IGPS subunit HisH</shortName>
    </alternativeName>
</protein>
<keyword evidence="10" id="KW-0963">Cytoplasm</keyword>
<evidence type="ECO:0000256" key="8">
    <source>
        <dbReference type="ARBA" id="ARBA00047838"/>
    </source>
</evidence>
<feature type="active site" evidence="10">
    <location>
        <position position="181"/>
    </location>
</feature>
<evidence type="ECO:0000313" key="12">
    <source>
        <dbReference type="EMBL" id="MFD2727972.1"/>
    </source>
</evidence>
<evidence type="ECO:0000256" key="10">
    <source>
        <dbReference type="HAMAP-Rule" id="MF_00278"/>
    </source>
</evidence>
<comment type="subcellular location">
    <subcellularLocation>
        <location evidence="10">Cytoplasm</location>
    </subcellularLocation>
</comment>
<dbReference type="Proteomes" id="UP001597427">
    <property type="component" value="Unassembled WGS sequence"/>
</dbReference>
<dbReference type="InterPro" id="IPR017926">
    <property type="entry name" value="GATASE"/>
</dbReference>
<name>A0ABW5TF82_9ENTE</name>
<comment type="caution">
    <text evidence="12">The sequence shown here is derived from an EMBL/GenBank/DDBJ whole genome shotgun (WGS) entry which is preliminary data.</text>
</comment>
<dbReference type="SUPFAM" id="SSF52317">
    <property type="entry name" value="Class I glutamine amidotransferase-like"/>
    <property type="match status" value="1"/>
</dbReference>
<proteinExistence type="inferred from homology"/>
<gene>
    <name evidence="10 12" type="primary">hisH</name>
    <name evidence="12" type="ORF">ACFSR0_00765</name>
</gene>
<evidence type="ECO:0000256" key="4">
    <source>
        <dbReference type="ARBA" id="ARBA00022801"/>
    </source>
</evidence>
<dbReference type="PROSITE" id="PS51274">
    <property type="entry name" value="GATASE_COBBQ"/>
    <property type="match status" value="1"/>
</dbReference>
<dbReference type="Gene3D" id="3.40.50.880">
    <property type="match status" value="1"/>
</dbReference>
<dbReference type="HAMAP" id="MF_00278">
    <property type="entry name" value="HisH"/>
    <property type="match status" value="1"/>
</dbReference>
<evidence type="ECO:0000259" key="11">
    <source>
        <dbReference type="Pfam" id="PF00117"/>
    </source>
</evidence>
<keyword evidence="5 10" id="KW-0315">Glutamine amidotransferase</keyword>
<evidence type="ECO:0000313" key="13">
    <source>
        <dbReference type="Proteomes" id="UP001597427"/>
    </source>
</evidence>
<evidence type="ECO:0000256" key="6">
    <source>
        <dbReference type="ARBA" id="ARBA00023102"/>
    </source>
</evidence>
<organism evidence="12 13">
    <name type="scientific">Enterococcus camelliae</name>
    <dbReference type="NCBI Taxonomy" id="453959"/>
    <lineage>
        <taxon>Bacteria</taxon>
        <taxon>Bacillati</taxon>
        <taxon>Bacillota</taxon>
        <taxon>Bacilli</taxon>
        <taxon>Lactobacillales</taxon>
        <taxon>Enterococcaceae</taxon>
        <taxon>Enterococcus</taxon>
    </lineage>
</organism>
<reference evidence="13" key="1">
    <citation type="journal article" date="2019" name="Int. J. Syst. Evol. Microbiol.">
        <title>The Global Catalogue of Microorganisms (GCM) 10K type strain sequencing project: providing services to taxonomists for standard genome sequencing and annotation.</title>
        <authorList>
            <consortium name="The Broad Institute Genomics Platform"/>
            <consortium name="The Broad Institute Genome Sequencing Center for Infectious Disease"/>
            <person name="Wu L."/>
            <person name="Ma J."/>
        </authorList>
    </citation>
    <scope>NUCLEOTIDE SEQUENCE [LARGE SCALE GENOMIC DNA]</scope>
    <source>
        <strain evidence="13">TISTR 932</strain>
    </source>
</reference>
<evidence type="ECO:0000256" key="5">
    <source>
        <dbReference type="ARBA" id="ARBA00022962"/>
    </source>
</evidence>
<feature type="domain" description="Glutamine amidotransferase" evidence="11">
    <location>
        <begin position="4"/>
        <end position="196"/>
    </location>
</feature>
<dbReference type="PANTHER" id="PTHR42701:SF1">
    <property type="entry name" value="IMIDAZOLE GLYCEROL PHOSPHATE SYNTHASE SUBUNIT HISH"/>
    <property type="match status" value="1"/>
</dbReference>
<comment type="subunit">
    <text evidence="2 10">Heterodimer of HisH and HisF.</text>
</comment>
<dbReference type="InterPro" id="IPR029062">
    <property type="entry name" value="Class_I_gatase-like"/>
</dbReference>
<dbReference type="EC" id="4.3.2.10" evidence="10"/>
<dbReference type="EMBL" id="JBHUMO010000003">
    <property type="protein sequence ID" value="MFD2727972.1"/>
    <property type="molecule type" value="Genomic_DNA"/>
</dbReference>
<dbReference type="PRINTS" id="PR00097">
    <property type="entry name" value="ANTSNTHASEII"/>
</dbReference>
<keyword evidence="4 10" id="KW-0378">Hydrolase</keyword>
<comment type="catalytic activity">
    <reaction evidence="8 10">
        <text>5-[(5-phospho-1-deoxy-D-ribulos-1-ylimino)methylamino]-1-(5-phospho-beta-D-ribosyl)imidazole-4-carboxamide + L-glutamine = D-erythro-1-(imidazol-4-yl)glycerol 3-phosphate + 5-amino-1-(5-phospho-beta-D-ribosyl)imidazole-4-carboxamide + L-glutamate + H(+)</text>
        <dbReference type="Rhea" id="RHEA:24793"/>
        <dbReference type="ChEBI" id="CHEBI:15378"/>
        <dbReference type="ChEBI" id="CHEBI:29985"/>
        <dbReference type="ChEBI" id="CHEBI:58278"/>
        <dbReference type="ChEBI" id="CHEBI:58359"/>
        <dbReference type="ChEBI" id="CHEBI:58475"/>
        <dbReference type="ChEBI" id="CHEBI:58525"/>
        <dbReference type="EC" id="4.3.2.10"/>
    </reaction>
</comment>
<dbReference type="CDD" id="cd01748">
    <property type="entry name" value="GATase1_IGP_Synthase"/>
    <property type="match status" value="1"/>
</dbReference>
<dbReference type="GO" id="GO:0016829">
    <property type="term" value="F:lyase activity"/>
    <property type="evidence" value="ECO:0007669"/>
    <property type="project" value="UniProtKB-KW"/>
</dbReference>
<keyword evidence="3 10" id="KW-0028">Amino-acid biosynthesis</keyword>
<dbReference type="InterPro" id="IPR010139">
    <property type="entry name" value="Imidazole-glycPsynth_HisH"/>
</dbReference>
<dbReference type="PIRSF" id="PIRSF000495">
    <property type="entry name" value="Amidotransf_hisH"/>
    <property type="match status" value="1"/>
</dbReference>
<evidence type="ECO:0000256" key="7">
    <source>
        <dbReference type="ARBA" id="ARBA00023239"/>
    </source>
</evidence>
<keyword evidence="13" id="KW-1185">Reference proteome</keyword>
<dbReference type="PANTHER" id="PTHR42701">
    <property type="entry name" value="IMIDAZOLE GLYCEROL PHOSPHATE SYNTHASE SUBUNIT HISH"/>
    <property type="match status" value="1"/>
</dbReference>
<dbReference type="Pfam" id="PF00117">
    <property type="entry name" value="GATase"/>
    <property type="match status" value="1"/>
</dbReference>
<evidence type="ECO:0000256" key="1">
    <source>
        <dbReference type="ARBA" id="ARBA00005091"/>
    </source>
</evidence>
<sequence length="207" mass="22584">MIIVIDYDAGNTRNVLRALQAIGMDAKLSSDLAEIQQADGLILPGVGAFPLAMAELQQRGLITELKKQVNQGKPLLGVCLGMQLLLEGSEEHTYTQGLGLIPGVCRPIPAQPGSPVPHMGWNQLDIVAEDALTKGVQDEYVYFVHSYYTDVPKDYLRATCEYSMTIPAMISTKNVFGAQFHPEKSGEAGKKILLNFKEYVDATITSN</sequence>
<comment type="function">
    <text evidence="10">IGPS catalyzes the conversion of PRFAR and glutamine to IGP, AICAR and glutamate. The HisH subunit catalyzes the hydrolysis of glutamine to glutamate and ammonia as part of the synthesis of IGP and AICAR. The resulting ammonia molecule is channeled to the active site of HisF.</text>
</comment>
<dbReference type="RefSeq" id="WP_251855312.1">
    <property type="nucleotide sequence ID" value="NZ_JBHUMO010000003.1"/>
</dbReference>
<evidence type="ECO:0000256" key="2">
    <source>
        <dbReference type="ARBA" id="ARBA00011152"/>
    </source>
</evidence>
<keyword evidence="7 10" id="KW-0456">Lyase</keyword>
<evidence type="ECO:0000256" key="9">
    <source>
        <dbReference type="ARBA" id="ARBA00049534"/>
    </source>
</evidence>
<dbReference type="NCBIfam" id="TIGR01855">
    <property type="entry name" value="IMP_synth_hisH"/>
    <property type="match status" value="1"/>
</dbReference>
<feature type="active site" description="Nucleophile" evidence="10">
    <location>
        <position position="79"/>
    </location>
</feature>
<comment type="pathway">
    <text evidence="1 10">Amino-acid biosynthesis; L-histidine biosynthesis; L-histidine from 5-phospho-alpha-D-ribose 1-diphosphate: step 5/9.</text>
</comment>
<dbReference type="PROSITE" id="PS51273">
    <property type="entry name" value="GATASE_TYPE_1"/>
    <property type="match status" value="1"/>
</dbReference>
<evidence type="ECO:0000256" key="3">
    <source>
        <dbReference type="ARBA" id="ARBA00022605"/>
    </source>
</evidence>
<feature type="active site" evidence="10">
    <location>
        <position position="183"/>
    </location>
</feature>
<keyword evidence="6 10" id="KW-0368">Histidine biosynthesis</keyword>
<accession>A0ABW5TF82</accession>
<comment type="catalytic activity">
    <reaction evidence="9 10">
        <text>L-glutamine + H2O = L-glutamate + NH4(+)</text>
        <dbReference type="Rhea" id="RHEA:15889"/>
        <dbReference type="ChEBI" id="CHEBI:15377"/>
        <dbReference type="ChEBI" id="CHEBI:28938"/>
        <dbReference type="ChEBI" id="CHEBI:29985"/>
        <dbReference type="ChEBI" id="CHEBI:58359"/>
        <dbReference type="EC" id="3.5.1.2"/>
    </reaction>
</comment>